<accession>A0A3P7S0F7</accession>
<gene>
    <name evidence="1" type="ORF">HNAJ_LOCUS3849</name>
</gene>
<organism evidence="1 2">
    <name type="scientific">Rodentolepis nana</name>
    <name type="common">Dwarf tapeworm</name>
    <name type="synonym">Hymenolepis nana</name>
    <dbReference type="NCBI Taxonomy" id="102285"/>
    <lineage>
        <taxon>Eukaryota</taxon>
        <taxon>Metazoa</taxon>
        <taxon>Spiralia</taxon>
        <taxon>Lophotrochozoa</taxon>
        <taxon>Platyhelminthes</taxon>
        <taxon>Cestoda</taxon>
        <taxon>Eucestoda</taxon>
        <taxon>Cyclophyllidea</taxon>
        <taxon>Hymenolepididae</taxon>
        <taxon>Rodentolepis</taxon>
    </lineage>
</organism>
<dbReference type="AlphaFoldDB" id="A0A3P7S0F7"/>
<keyword evidence="2" id="KW-1185">Reference proteome</keyword>
<evidence type="ECO:0000313" key="1">
    <source>
        <dbReference type="EMBL" id="VDN99708.1"/>
    </source>
</evidence>
<dbReference type="Proteomes" id="UP000278807">
    <property type="component" value="Unassembled WGS sequence"/>
</dbReference>
<reference evidence="1 2" key="1">
    <citation type="submission" date="2018-11" db="EMBL/GenBank/DDBJ databases">
        <authorList>
            <consortium name="Pathogen Informatics"/>
        </authorList>
    </citation>
    <scope>NUCLEOTIDE SEQUENCE [LARGE SCALE GENOMIC DNA]</scope>
</reference>
<protein>
    <submittedName>
        <fullName evidence="1">Uncharacterized protein</fullName>
    </submittedName>
</protein>
<sequence>MSSLLPPEMYHDVLICFGEDETDIAVSLAATRPGFHHSATSSSSQPPCLAANRGLFVFNVNRRDYTVLIGRKFGDRTGQLSMPYMSLASWEARQPMMLTFFTAN</sequence>
<proteinExistence type="predicted"/>
<name>A0A3P7S0F7_RODNA</name>
<dbReference type="EMBL" id="UZAE01002404">
    <property type="protein sequence ID" value="VDN99708.1"/>
    <property type="molecule type" value="Genomic_DNA"/>
</dbReference>
<evidence type="ECO:0000313" key="2">
    <source>
        <dbReference type="Proteomes" id="UP000278807"/>
    </source>
</evidence>